<comment type="caution">
    <text evidence="3">The sequence shown here is derived from an EMBL/GenBank/DDBJ whole genome shotgun (WGS) entry which is preliminary data.</text>
</comment>
<keyword evidence="1" id="KW-0472">Membrane</keyword>
<proteinExistence type="predicted"/>
<feature type="transmembrane region" description="Helical" evidence="1">
    <location>
        <begin position="12"/>
        <end position="35"/>
    </location>
</feature>
<dbReference type="NCBIfam" id="NF033664">
    <property type="entry name" value="PACE_transport"/>
    <property type="match status" value="1"/>
</dbReference>
<evidence type="ECO:0000313" key="3">
    <source>
        <dbReference type="EMBL" id="MEN2750990.1"/>
    </source>
</evidence>
<evidence type="ECO:0000256" key="1">
    <source>
        <dbReference type="SAM" id="Phobius"/>
    </source>
</evidence>
<gene>
    <name evidence="3" type="ORF">AAIR29_05010</name>
</gene>
<keyword evidence="1" id="KW-0812">Transmembrane</keyword>
<dbReference type="Proteomes" id="UP001461960">
    <property type="component" value="Unassembled WGS sequence"/>
</dbReference>
<keyword evidence="4" id="KW-1185">Reference proteome</keyword>
<feature type="transmembrane region" description="Helical" evidence="1">
    <location>
        <begin position="41"/>
        <end position="61"/>
    </location>
</feature>
<evidence type="ECO:0000313" key="4">
    <source>
        <dbReference type="Proteomes" id="UP001461960"/>
    </source>
</evidence>
<feature type="domain" description="Chlorhexidine efflux transporter" evidence="2">
    <location>
        <begin position="74"/>
        <end position="135"/>
    </location>
</feature>
<keyword evidence="1" id="KW-1133">Transmembrane helix</keyword>
<dbReference type="InterPro" id="IPR007896">
    <property type="entry name" value="BTP_bacteria"/>
</dbReference>
<dbReference type="EMBL" id="JBDGHN010000002">
    <property type="protein sequence ID" value="MEN2750990.1"/>
    <property type="molecule type" value="Genomic_DNA"/>
</dbReference>
<feature type="domain" description="Chlorhexidine efflux transporter" evidence="2">
    <location>
        <begin position="7"/>
        <end position="68"/>
    </location>
</feature>
<organism evidence="3 4">
    <name type="scientific">Psychrobacter saeujeotis</name>
    <dbReference type="NCBI Taxonomy" id="3143436"/>
    <lineage>
        <taxon>Bacteria</taxon>
        <taxon>Pseudomonadati</taxon>
        <taxon>Pseudomonadota</taxon>
        <taxon>Gammaproteobacteria</taxon>
        <taxon>Moraxellales</taxon>
        <taxon>Moraxellaceae</taxon>
        <taxon>Psychrobacter</taxon>
    </lineage>
</organism>
<dbReference type="Pfam" id="PF05232">
    <property type="entry name" value="BTP"/>
    <property type="match status" value="2"/>
</dbReference>
<dbReference type="RefSeq" id="WP_299220514.1">
    <property type="nucleotide sequence ID" value="NZ_JBDGHN010000002.1"/>
</dbReference>
<name>A0ABU9X6G2_9GAMM</name>
<feature type="transmembrane region" description="Helical" evidence="1">
    <location>
        <begin position="81"/>
        <end position="101"/>
    </location>
</feature>
<evidence type="ECO:0000259" key="2">
    <source>
        <dbReference type="Pfam" id="PF05232"/>
    </source>
</evidence>
<reference evidence="3 4" key="1">
    <citation type="submission" date="2024-05" db="EMBL/GenBank/DDBJ databases">
        <authorList>
            <person name="Kim H.-Y."/>
            <person name="Kim E."/>
            <person name="Cai Y."/>
            <person name="Yang S.-M."/>
            <person name="Lee W."/>
        </authorList>
    </citation>
    <scope>NUCLEOTIDE SEQUENCE [LARGE SCALE GENOMIC DNA]</scope>
    <source>
        <strain evidence="3 4">FBL11</strain>
    </source>
</reference>
<dbReference type="InterPro" id="IPR058208">
    <property type="entry name" value="PACE"/>
</dbReference>
<feature type="transmembrane region" description="Helical" evidence="1">
    <location>
        <begin position="107"/>
        <end position="131"/>
    </location>
</feature>
<protein>
    <submittedName>
        <fullName evidence="3">PACE efflux transporter</fullName>
    </submittedName>
</protein>
<sequence>MITLGPIKRRVLYVTLFEIFAVMLTTFILVVLSGSDTEQSLKLAVIIAITAVIWNFVYNTFFEYWERRNQIKTRTFKIRSVHAICFEGGLTLVCLPLYMFWYGVGIWTALTMEVSLTISFVVYIFIFTLLFDKVFTPPYQAAMTTKAP</sequence>
<accession>A0ABU9X6G2</accession>